<dbReference type="EMBL" id="BMYF01000001">
    <property type="protein sequence ID" value="GHB24219.1"/>
    <property type="molecule type" value="Genomic_DNA"/>
</dbReference>
<dbReference type="InterPro" id="IPR018550">
    <property type="entry name" value="Lipid-A_deacylase-rel"/>
</dbReference>
<dbReference type="AlphaFoldDB" id="A0A8J3CV55"/>
<evidence type="ECO:0000313" key="1">
    <source>
        <dbReference type="EMBL" id="GHB24219.1"/>
    </source>
</evidence>
<evidence type="ECO:0000313" key="2">
    <source>
        <dbReference type="Proteomes" id="UP000642809"/>
    </source>
</evidence>
<keyword evidence="2" id="KW-1185">Reference proteome</keyword>
<dbReference type="Gene3D" id="2.40.160.20">
    <property type="match status" value="1"/>
</dbReference>
<gene>
    <name evidence="1" type="ORF">GCM10008106_01190</name>
</gene>
<reference evidence="1" key="1">
    <citation type="journal article" date="2014" name="Int. J. Syst. Evol. Microbiol.">
        <title>Complete genome sequence of Corynebacterium casei LMG S-19264T (=DSM 44701T), isolated from a smear-ripened cheese.</title>
        <authorList>
            <consortium name="US DOE Joint Genome Institute (JGI-PGF)"/>
            <person name="Walter F."/>
            <person name="Albersmeier A."/>
            <person name="Kalinowski J."/>
            <person name="Ruckert C."/>
        </authorList>
    </citation>
    <scope>NUCLEOTIDE SEQUENCE</scope>
    <source>
        <strain evidence="1">KCTC 23224</strain>
    </source>
</reference>
<proteinExistence type="predicted"/>
<sequence>MLTVIVFCLFFVCDGFQYGNSTEKSDSLSEVKGYYPNDSLMRSLPKYRKDFSVLMERGPLIHANTDWGREVRSTFDYKAVDIRLGFKRTEPTLYNHLYRNPTFGIGLYSATFQSEFLGQPHAIYAFADIPFKRKILKDQMSFRYFASVGVGFNFTPFDEEDNPLNQFIGSYENIYTHFGLTSAYRINSGLFIDASIGLKHFSNGSLRKPNTGLNIIPFTIGLRSILNERYHTATYTQAIPNFQLQPQWNFMISAGGKNYTTGEGQYPKLAIGIQRVWQWDYKFRMGIGADMFYSGAAERRLDRTQVSFEDRASFGIVGIWEWVLTPHLYVPIGIGAYMHRNIHNEEITWYYSRLGLRYRLTNGISAGLSIKAHRLKADFFEWTLAYTLFN</sequence>
<dbReference type="RefSeq" id="WP_189578375.1">
    <property type="nucleotide sequence ID" value="NZ_BMYF01000001.1"/>
</dbReference>
<evidence type="ECO:0008006" key="3">
    <source>
        <dbReference type="Google" id="ProtNLM"/>
    </source>
</evidence>
<dbReference type="Pfam" id="PF09411">
    <property type="entry name" value="PagL"/>
    <property type="match status" value="1"/>
</dbReference>
<protein>
    <recommendedName>
        <fullName evidence="3">Lipid A 3-O-deacylase (PagL)</fullName>
    </recommendedName>
</protein>
<comment type="caution">
    <text evidence="1">The sequence shown here is derived from an EMBL/GenBank/DDBJ whole genome shotgun (WGS) entry which is preliminary data.</text>
</comment>
<dbReference type="Proteomes" id="UP000642809">
    <property type="component" value="Unassembled WGS sequence"/>
</dbReference>
<name>A0A8J3CV55_9BACT</name>
<organism evidence="1 2">
    <name type="scientific">Mongoliitalea lutea</name>
    <dbReference type="NCBI Taxonomy" id="849756"/>
    <lineage>
        <taxon>Bacteria</taxon>
        <taxon>Pseudomonadati</taxon>
        <taxon>Bacteroidota</taxon>
        <taxon>Cytophagia</taxon>
        <taxon>Cytophagales</taxon>
        <taxon>Cyclobacteriaceae</taxon>
        <taxon>Mongoliitalea</taxon>
    </lineage>
</organism>
<accession>A0A8J3CV55</accession>
<reference evidence="1" key="2">
    <citation type="submission" date="2020-09" db="EMBL/GenBank/DDBJ databases">
        <authorList>
            <person name="Sun Q."/>
            <person name="Kim S."/>
        </authorList>
    </citation>
    <scope>NUCLEOTIDE SEQUENCE</scope>
    <source>
        <strain evidence="1">KCTC 23224</strain>
    </source>
</reference>